<dbReference type="EMBL" id="JAHIBW010000015">
    <property type="protein sequence ID" value="KAG7304210.1"/>
    <property type="molecule type" value="Genomic_DNA"/>
</dbReference>
<keyword evidence="7" id="KW-0675">Receptor</keyword>
<dbReference type="PANTHER" id="PTHR21421">
    <property type="entry name" value="GUSTATORY RECEPTOR"/>
    <property type="match status" value="1"/>
</dbReference>
<keyword evidence="5" id="KW-1133">Transmembrane helix</keyword>
<evidence type="ECO:0000256" key="6">
    <source>
        <dbReference type="ARBA" id="ARBA00023136"/>
    </source>
</evidence>
<evidence type="ECO:0000256" key="4">
    <source>
        <dbReference type="ARBA" id="ARBA00022692"/>
    </source>
</evidence>
<evidence type="ECO:0000313" key="9">
    <source>
        <dbReference type="Proteomes" id="UP000823941"/>
    </source>
</evidence>
<proteinExistence type="inferred from homology"/>
<keyword evidence="6" id="KW-0472">Membrane</keyword>
<protein>
    <submittedName>
        <fullName evidence="8">Uncharacterized protein</fullName>
    </submittedName>
</protein>
<keyword evidence="4" id="KW-0812">Transmembrane</keyword>
<evidence type="ECO:0000256" key="3">
    <source>
        <dbReference type="ARBA" id="ARBA00022475"/>
    </source>
</evidence>
<accession>A0ABQ7QG76</accession>
<evidence type="ECO:0000256" key="2">
    <source>
        <dbReference type="ARBA" id="ARBA00005327"/>
    </source>
</evidence>
<evidence type="ECO:0000256" key="7">
    <source>
        <dbReference type="ARBA" id="ARBA00023170"/>
    </source>
</evidence>
<dbReference type="InterPro" id="IPR009318">
    <property type="entry name" value="Gustatory_rcpt"/>
</dbReference>
<evidence type="ECO:0000256" key="5">
    <source>
        <dbReference type="ARBA" id="ARBA00022989"/>
    </source>
</evidence>
<keyword evidence="9" id="KW-1185">Reference proteome</keyword>
<name>A0ABQ7QG76_PLUXY</name>
<dbReference type="Pfam" id="PF06151">
    <property type="entry name" value="Trehalose_recp"/>
    <property type="match status" value="1"/>
</dbReference>
<keyword evidence="3" id="KW-1003">Cell membrane</keyword>
<sequence>MLDSLCVQRLEKQLTKDVVALSGKGFFYLNRGILLEVVSSIIKYELVLLEFDKK</sequence>
<comment type="subcellular location">
    <subcellularLocation>
        <location evidence="1">Cell membrane</location>
        <topology evidence="1">Multi-pass membrane protein</topology>
    </subcellularLocation>
</comment>
<reference evidence="8 9" key="1">
    <citation type="submission" date="2021-06" db="EMBL/GenBank/DDBJ databases">
        <title>A haploid diamondback moth (Plutella xylostella L.) genome assembly resolves 31 chromosomes and identifies a diamide resistance mutation.</title>
        <authorList>
            <person name="Ward C.M."/>
            <person name="Perry K.D."/>
            <person name="Baker G."/>
            <person name="Powis K."/>
            <person name="Heckel D.G."/>
            <person name="Baxter S.W."/>
        </authorList>
    </citation>
    <scope>NUCLEOTIDE SEQUENCE [LARGE SCALE GENOMIC DNA]</scope>
    <source>
        <strain evidence="8 9">LV</strain>
        <tissue evidence="8">Single pupa</tissue>
    </source>
</reference>
<dbReference type="PANTHER" id="PTHR21421:SF29">
    <property type="entry name" value="GUSTATORY RECEPTOR 5A FOR TREHALOSE-RELATED"/>
    <property type="match status" value="1"/>
</dbReference>
<evidence type="ECO:0000256" key="1">
    <source>
        <dbReference type="ARBA" id="ARBA00004651"/>
    </source>
</evidence>
<gene>
    <name evidence="8" type="ORF">JYU34_011148</name>
</gene>
<evidence type="ECO:0000313" key="8">
    <source>
        <dbReference type="EMBL" id="KAG7304210.1"/>
    </source>
</evidence>
<comment type="caution">
    <text evidence="8">The sequence shown here is derived from an EMBL/GenBank/DDBJ whole genome shotgun (WGS) entry which is preliminary data.</text>
</comment>
<organism evidence="8 9">
    <name type="scientific">Plutella xylostella</name>
    <name type="common">Diamondback moth</name>
    <name type="synonym">Plutella maculipennis</name>
    <dbReference type="NCBI Taxonomy" id="51655"/>
    <lineage>
        <taxon>Eukaryota</taxon>
        <taxon>Metazoa</taxon>
        <taxon>Ecdysozoa</taxon>
        <taxon>Arthropoda</taxon>
        <taxon>Hexapoda</taxon>
        <taxon>Insecta</taxon>
        <taxon>Pterygota</taxon>
        <taxon>Neoptera</taxon>
        <taxon>Endopterygota</taxon>
        <taxon>Lepidoptera</taxon>
        <taxon>Glossata</taxon>
        <taxon>Ditrysia</taxon>
        <taxon>Yponomeutoidea</taxon>
        <taxon>Plutellidae</taxon>
        <taxon>Plutella</taxon>
    </lineage>
</organism>
<dbReference type="Proteomes" id="UP000823941">
    <property type="component" value="Chromosome 15"/>
</dbReference>
<comment type="similarity">
    <text evidence="2">Belongs to the insect chemoreceptor superfamily. Gustatory receptor (GR) family. Gr5a subfamily.</text>
</comment>